<comment type="similarity">
    <text evidence="1">Belongs to the glycosyltransferase 2 family.</text>
</comment>
<reference evidence="9 10" key="1">
    <citation type="journal article" date="2015" name="Nature">
        <title>rRNA introns, odd ribosomes, and small enigmatic genomes across a large radiation of phyla.</title>
        <authorList>
            <person name="Brown C.T."/>
            <person name="Hug L.A."/>
            <person name="Thomas B.C."/>
            <person name="Sharon I."/>
            <person name="Castelle C.J."/>
            <person name="Singh A."/>
            <person name="Wilkins M.J."/>
            <person name="Williams K.H."/>
            <person name="Banfield J.F."/>
        </authorList>
    </citation>
    <scope>NUCLEOTIDE SEQUENCE [LARGE SCALE GENOMIC DNA]</scope>
</reference>
<dbReference type="CDD" id="cd03801">
    <property type="entry name" value="GT4_PimA-like"/>
    <property type="match status" value="1"/>
</dbReference>
<feature type="domain" description="Glycosyltransferase 2-like" evidence="6">
    <location>
        <begin position="6"/>
        <end position="134"/>
    </location>
</feature>
<feature type="transmembrane region" description="Helical" evidence="4">
    <location>
        <begin position="296"/>
        <end position="319"/>
    </location>
</feature>
<keyword evidence="2" id="KW-0328">Glycosyltransferase</keyword>
<evidence type="ECO:0000256" key="1">
    <source>
        <dbReference type="ARBA" id="ARBA00006739"/>
    </source>
</evidence>
<feature type="transmembrane region" description="Helical" evidence="4">
    <location>
        <begin position="676"/>
        <end position="700"/>
    </location>
</feature>
<dbReference type="Gene3D" id="3.40.50.2000">
    <property type="entry name" value="Glycogen Phosphorylase B"/>
    <property type="match status" value="2"/>
</dbReference>
<evidence type="ECO:0000313" key="9">
    <source>
        <dbReference type="EMBL" id="KKR33147.1"/>
    </source>
</evidence>
<feature type="transmembrane region" description="Helical" evidence="4">
    <location>
        <begin position="597"/>
        <end position="626"/>
    </location>
</feature>
<keyword evidence="3 9" id="KW-0808">Transferase</keyword>
<feature type="transmembrane region" description="Helical" evidence="4">
    <location>
        <begin position="267"/>
        <end position="290"/>
    </location>
</feature>
<dbReference type="Pfam" id="PF13439">
    <property type="entry name" value="Glyco_transf_4"/>
    <property type="match status" value="1"/>
</dbReference>
<dbReference type="AlphaFoldDB" id="A0A0G0T5Q9"/>
<gene>
    <name evidence="9" type="ORF">UT63_C0023G0010</name>
</gene>
<feature type="transmembrane region" description="Helical" evidence="4">
    <location>
        <begin position="642"/>
        <end position="664"/>
    </location>
</feature>
<dbReference type="InterPro" id="IPR001173">
    <property type="entry name" value="Glyco_trans_2-like"/>
</dbReference>
<dbReference type="PANTHER" id="PTHR43630">
    <property type="entry name" value="POLY-BETA-1,6-N-ACETYL-D-GLUCOSAMINE SYNTHASE"/>
    <property type="match status" value="1"/>
</dbReference>
<dbReference type="PANTHER" id="PTHR43630:SF1">
    <property type="entry name" value="POLY-BETA-1,6-N-ACETYL-D-GLUCOSAMINE SYNTHASE"/>
    <property type="match status" value="1"/>
</dbReference>
<dbReference type="GO" id="GO:0016757">
    <property type="term" value="F:glycosyltransferase activity"/>
    <property type="evidence" value="ECO:0007669"/>
    <property type="project" value="UniProtKB-KW"/>
</dbReference>
<sequence>MDIKLSLVIPTFNEAGNIGSLIKRIDNSLRKSKINYEIIVVDDHSNDDTNKIVNSLTRDYPLSLHFKKGKKGKSYSLLEGFGYAKYGYVCMIDGDLQFPPEAIPEMISLLDKNGLVIAERKSYFGSPLRKLASKINEFVFGKLILGLPYDIQSGLKVFKKELISHIDPKSIGEWSLDIPLVYTAAELGYKIGTVDITYEKRRSGVSKVNIFKTTLELTMSALKTRLLHKKIYKLLPETKNSAIGAGIIKDRRRFITHTLLPLEKSAVVTFLSWQKVLLFIIFLVFVSGLLLSPRNLLIFSVAILSLIYFIDTIFNLFILQKSLHKAEEITSTPQDLSEIDPTKVPIYSILCPMHKEEGVLPQFIEGISKLDWPKEKLDVLLLLEEDDVGTIDKVNRMNLPPYIKPLIVPDSLPKTKPKACNYGLVHARGEYVVIYDAEDIPDPDQLKKAHLGFLKSPKNVICLQAKLNYYNPGHNLLTRLFTAEYSLWFDIILPGLQAINTTIPLGGTSNHFRKKDLLALFGWDPFNVTEDCDLGVRLFREGYKTAIIDSTTLEEANSRFGNWLRQRSRWIKGYIQTYFIHNREPLKFIKKHGFQTLVFQLVIGGRIAFILINPILWATTISYFIFRPVIGVAIESIYPAPVFYIAVTSLVIGNFVCLINYMVGLAKRKHWILIKYVYLVPLYWLMVSSAAIKAVFQLIIKPHYWEKTQHGFHLDATFSFVAPNPKVRILIFNWRDTKHVYAGGAEVYIDELAKRWVEKGNEVTIFCGNDGNKNRNENVNGINIIRRGGFYLVYLWAFLYYEFKFKGKFDVVIDSQNGIPFFTPLYVREKIFGLMFHVHQEVFLKSLLPPLAQIASFLEKRIVPRIYAGTEFITISPSTKTAMESIGIGQTDIHIIYPGVDMPVMRTRKRNKNPTILYLGRLKFYKSVSVLLKAAKTIIDKFPNLQIVIAGEGEEKYNLMKLANRLGISKIIKFTGRVSEYQKSHLYQKAWVFVNPSLIEGWGLTSIEANSYGTPVLSGPIRK</sequence>
<evidence type="ECO:0000256" key="3">
    <source>
        <dbReference type="ARBA" id="ARBA00022679"/>
    </source>
</evidence>
<evidence type="ECO:0000256" key="2">
    <source>
        <dbReference type="ARBA" id="ARBA00022676"/>
    </source>
</evidence>
<dbReference type="Pfam" id="PF00535">
    <property type="entry name" value="Glycos_transf_2"/>
    <property type="match status" value="1"/>
</dbReference>
<dbReference type="Pfam" id="PF13632">
    <property type="entry name" value="Glyco_trans_2_3"/>
    <property type="match status" value="1"/>
</dbReference>
<proteinExistence type="inferred from homology"/>
<evidence type="ECO:0000259" key="8">
    <source>
        <dbReference type="Pfam" id="PF13632"/>
    </source>
</evidence>
<keyword evidence="4" id="KW-0812">Transmembrane</keyword>
<evidence type="ECO:0000259" key="5">
    <source>
        <dbReference type="Pfam" id="PF00534"/>
    </source>
</evidence>
<dbReference type="Proteomes" id="UP000034539">
    <property type="component" value="Unassembled WGS sequence"/>
</dbReference>
<dbReference type="EMBL" id="LBXN01000023">
    <property type="protein sequence ID" value="KKR33147.1"/>
    <property type="molecule type" value="Genomic_DNA"/>
</dbReference>
<evidence type="ECO:0000313" key="10">
    <source>
        <dbReference type="Proteomes" id="UP000034539"/>
    </source>
</evidence>
<evidence type="ECO:0000259" key="6">
    <source>
        <dbReference type="Pfam" id="PF00535"/>
    </source>
</evidence>
<dbReference type="Pfam" id="PF00534">
    <property type="entry name" value="Glycos_transf_1"/>
    <property type="match status" value="1"/>
</dbReference>
<dbReference type="SUPFAM" id="SSF53448">
    <property type="entry name" value="Nucleotide-diphospho-sugar transferases"/>
    <property type="match status" value="2"/>
</dbReference>
<evidence type="ECO:0000259" key="7">
    <source>
        <dbReference type="Pfam" id="PF13439"/>
    </source>
</evidence>
<name>A0A0G0T5Q9_9BACT</name>
<organism evidence="9 10">
    <name type="scientific">Candidatus Gottesmanbacteria bacterium GW2011_GWC2_39_8</name>
    <dbReference type="NCBI Taxonomy" id="1618450"/>
    <lineage>
        <taxon>Bacteria</taxon>
        <taxon>Candidatus Gottesmaniibacteriota</taxon>
    </lineage>
</organism>
<dbReference type="Gene3D" id="3.90.550.10">
    <property type="entry name" value="Spore Coat Polysaccharide Biosynthesis Protein SpsA, Chain A"/>
    <property type="match status" value="2"/>
</dbReference>
<dbReference type="SUPFAM" id="SSF53756">
    <property type="entry name" value="UDP-Glycosyltransferase/glycogen phosphorylase"/>
    <property type="match status" value="1"/>
</dbReference>
<accession>A0A0G0T5Q9</accession>
<dbReference type="InterPro" id="IPR029044">
    <property type="entry name" value="Nucleotide-diphossugar_trans"/>
</dbReference>
<feature type="domain" description="Glycosyl transferase family 1" evidence="5">
    <location>
        <begin position="908"/>
        <end position="1019"/>
    </location>
</feature>
<feature type="domain" description="Glycosyltransferase subfamily 4-like N-terminal" evidence="7">
    <location>
        <begin position="743"/>
        <end position="901"/>
    </location>
</feature>
<dbReference type="InterPro" id="IPR028098">
    <property type="entry name" value="Glyco_trans_4-like_N"/>
</dbReference>
<feature type="transmembrane region" description="Helical" evidence="4">
    <location>
        <begin position="784"/>
        <end position="801"/>
    </location>
</feature>
<dbReference type="PATRIC" id="fig|1618450.3.peg.599"/>
<evidence type="ECO:0000256" key="4">
    <source>
        <dbReference type="SAM" id="Phobius"/>
    </source>
</evidence>
<keyword evidence="4" id="KW-0472">Membrane</keyword>
<feature type="domain" description="Glycosyltransferase 2-like" evidence="8">
    <location>
        <begin position="431"/>
        <end position="622"/>
    </location>
</feature>
<keyword evidence="4" id="KW-1133">Transmembrane helix</keyword>
<protein>
    <submittedName>
        <fullName evidence="9">Glycosyltransferase, group 2 family protein</fullName>
    </submittedName>
</protein>
<comment type="caution">
    <text evidence="9">The sequence shown here is derived from an EMBL/GenBank/DDBJ whole genome shotgun (WGS) entry which is preliminary data.</text>
</comment>
<dbReference type="InterPro" id="IPR001296">
    <property type="entry name" value="Glyco_trans_1"/>
</dbReference>